<gene>
    <name evidence="1" type="ORF">WMSIL1_LOCUS8558</name>
</gene>
<name>A0A564YT98_HYMDI</name>
<dbReference type="Proteomes" id="UP000321570">
    <property type="component" value="Unassembled WGS sequence"/>
</dbReference>
<evidence type="ECO:0000313" key="2">
    <source>
        <dbReference type="Proteomes" id="UP000321570"/>
    </source>
</evidence>
<organism evidence="1 2">
    <name type="scientific">Hymenolepis diminuta</name>
    <name type="common">Rat tapeworm</name>
    <dbReference type="NCBI Taxonomy" id="6216"/>
    <lineage>
        <taxon>Eukaryota</taxon>
        <taxon>Metazoa</taxon>
        <taxon>Spiralia</taxon>
        <taxon>Lophotrochozoa</taxon>
        <taxon>Platyhelminthes</taxon>
        <taxon>Cestoda</taxon>
        <taxon>Eucestoda</taxon>
        <taxon>Cyclophyllidea</taxon>
        <taxon>Hymenolepididae</taxon>
        <taxon>Hymenolepis</taxon>
    </lineage>
</organism>
<dbReference type="EMBL" id="CABIJS010000333">
    <property type="protein sequence ID" value="VUZ49933.1"/>
    <property type="molecule type" value="Genomic_DNA"/>
</dbReference>
<reference evidence="1 2" key="1">
    <citation type="submission" date="2019-07" db="EMBL/GenBank/DDBJ databases">
        <authorList>
            <person name="Jastrzebski P J."/>
            <person name="Paukszto L."/>
            <person name="Jastrzebski P J."/>
        </authorList>
    </citation>
    <scope>NUCLEOTIDE SEQUENCE [LARGE SCALE GENOMIC DNA]</scope>
    <source>
        <strain evidence="1 2">WMS-il1</strain>
    </source>
</reference>
<evidence type="ECO:0000313" key="1">
    <source>
        <dbReference type="EMBL" id="VUZ49933.1"/>
    </source>
</evidence>
<proteinExistence type="predicted"/>
<keyword evidence="2" id="KW-1185">Reference proteome</keyword>
<dbReference type="AlphaFoldDB" id="A0A564YT98"/>
<accession>A0A564YT98</accession>
<protein>
    <submittedName>
        <fullName evidence="1">Uncharacterized protein</fullName>
    </submittedName>
</protein>
<sequence length="85" mass="9450">MIDEDDSTAPSKEQAQVTIATTNYTANADIHAGIADRQKEGFLNSTCGMSKIGMWRAPEILIEENKTDPRHILINSVNPVYTTWL</sequence>